<evidence type="ECO:0000313" key="11">
    <source>
        <dbReference type="EMBL" id="MFA1544203.1"/>
    </source>
</evidence>
<evidence type="ECO:0000313" key="12">
    <source>
        <dbReference type="Proteomes" id="UP001569963"/>
    </source>
</evidence>
<evidence type="ECO:0000256" key="7">
    <source>
        <dbReference type="ARBA" id="ARBA00022840"/>
    </source>
</evidence>
<evidence type="ECO:0000256" key="1">
    <source>
        <dbReference type="ARBA" id="ARBA00000085"/>
    </source>
</evidence>
<reference evidence="11 12" key="1">
    <citation type="submission" date="2023-11" db="EMBL/GenBank/DDBJ databases">
        <title>Actinomadura monticuli sp. nov., isolated from volcanic ash.</title>
        <authorList>
            <person name="Lee S.D."/>
            <person name="Yang H."/>
            <person name="Kim I.S."/>
        </authorList>
    </citation>
    <scope>NUCLEOTIDE SEQUENCE [LARGE SCALE GENOMIC DNA]</scope>
    <source>
        <strain evidence="11 12">DLS-62</strain>
    </source>
</reference>
<proteinExistence type="predicted"/>
<evidence type="ECO:0000256" key="4">
    <source>
        <dbReference type="ARBA" id="ARBA00022679"/>
    </source>
</evidence>
<sequence>MDESELRSPFLTRLSRRALIKLDAAVAVGYTFALLTLPADAETSAVAAVPLAAAAGLPLAVRRLWPVPVFAAVLSASTLSFALGLPWDSYAAAAFALYPVALTRRRRRWIPTPLIGAVSALLILAGAVVGTADWHAELVGRLVLGLAVLGASWTLGRVVRERRAQAERSARRLADQAVSDERLRIARELHDVVAHSMSLIAVKAGVAVHVASARPGEALDALRVIETTSRSSLAEMRHLLGVLRTDTDLGPAPGLADLTALAERAAMAGVRVDLDVDAPDLPEGVALSAYRIVQEAVTNVVKHAAPARCHVRVRSDGLRMRIDVTDDGPGVRVLPGGDGHGLIGMRERVMMYGGDFTAGPRPDGGFAVSAAFPYEP</sequence>
<keyword evidence="5" id="KW-0547">Nucleotide-binding</keyword>
<dbReference type="SUPFAM" id="SSF55874">
    <property type="entry name" value="ATPase domain of HSP90 chaperone/DNA topoisomerase II/histidine kinase"/>
    <property type="match status" value="1"/>
</dbReference>
<dbReference type="Pfam" id="PF07730">
    <property type="entry name" value="HisKA_3"/>
    <property type="match status" value="1"/>
</dbReference>
<evidence type="ECO:0000256" key="9">
    <source>
        <dbReference type="SAM" id="Phobius"/>
    </source>
</evidence>
<dbReference type="RefSeq" id="WP_371954727.1">
    <property type="nucleotide sequence ID" value="NZ_JAXCEI010000026.1"/>
</dbReference>
<dbReference type="Pfam" id="PF02518">
    <property type="entry name" value="HATPase_c"/>
    <property type="match status" value="1"/>
</dbReference>
<dbReference type="InterPro" id="IPR003594">
    <property type="entry name" value="HATPase_dom"/>
</dbReference>
<dbReference type="Proteomes" id="UP001569963">
    <property type="component" value="Unassembled WGS sequence"/>
</dbReference>
<dbReference type="GO" id="GO:0016301">
    <property type="term" value="F:kinase activity"/>
    <property type="evidence" value="ECO:0007669"/>
    <property type="project" value="UniProtKB-KW"/>
</dbReference>
<keyword evidence="7" id="KW-0067">ATP-binding</keyword>
<evidence type="ECO:0000256" key="5">
    <source>
        <dbReference type="ARBA" id="ARBA00022741"/>
    </source>
</evidence>
<evidence type="ECO:0000256" key="2">
    <source>
        <dbReference type="ARBA" id="ARBA00012438"/>
    </source>
</evidence>
<evidence type="ECO:0000256" key="8">
    <source>
        <dbReference type="ARBA" id="ARBA00023012"/>
    </source>
</evidence>
<dbReference type="Gene3D" id="3.30.565.10">
    <property type="entry name" value="Histidine kinase-like ATPase, C-terminal domain"/>
    <property type="match status" value="1"/>
</dbReference>
<feature type="transmembrane region" description="Helical" evidence="9">
    <location>
        <begin position="114"/>
        <end position="132"/>
    </location>
</feature>
<comment type="catalytic activity">
    <reaction evidence="1">
        <text>ATP + protein L-histidine = ADP + protein N-phospho-L-histidine.</text>
        <dbReference type="EC" id="2.7.13.3"/>
    </reaction>
</comment>
<dbReference type="InterPro" id="IPR055558">
    <property type="entry name" value="DUF7134"/>
</dbReference>
<dbReference type="Pfam" id="PF23539">
    <property type="entry name" value="DUF7134"/>
    <property type="match status" value="1"/>
</dbReference>
<gene>
    <name evidence="11" type="ORF">SM611_35170</name>
</gene>
<keyword evidence="9" id="KW-0472">Membrane</keyword>
<dbReference type="InterPro" id="IPR006311">
    <property type="entry name" value="TAT_signal"/>
</dbReference>
<dbReference type="CDD" id="cd16917">
    <property type="entry name" value="HATPase_UhpB-NarQ-NarX-like"/>
    <property type="match status" value="1"/>
</dbReference>
<protein>
    <recommendedName>
        <fullName evidence="2">histidine kinase</fullName>
        <ecNumber evidence="2">2.7.13.3</ecNumber>
    </recommendedName>
</protein>
<dbReference type="SMART" id="SM00387">
    <property type="entry name" value="HATPase_c"/>
    <property type="match status" value="1"/>
</dbReference>
<organism evidence="11 12">
    <name type="scientific">Actinomadura monticuli</name>
    <dbReference type="NCBI Taxonomy" id="3097367"/>
    <lineage>
        <taxon>Bacteria</taxon>
        <taxon>Bacillati</taxon>
        <taxon>Actinomycetota</taxon>
        <taxon>Actinomycetes</taxon>
        <taxon>Streptosporangiales</taxon>
        <taxon>Thermomonosporaceae</taxon>
        <taxon>Actinomadura</taxon>
    </lineage>
</organism>
<keyword evidence="9" id="KW-1133">Transmembrane helix</keyword>
<dbReference type="EMBL" id="JAXCEI010000026">
    <property type="protein sequence ID" value="MFA1544203.1"/>
    <property type="molecule type" value="Genomic_DNA"/>
</dbReference>
<dbReference type="InterPro" id="IPR011712">
    <property type="entry name" value="Sig_transdc_His_kin_sub3_dim/P"/>
</dbReference>
<dbReference type="InterPro" id="IPR036890">
    <property type="entry name" value="HATPase_C_sf"/>
</dbReference>
<keyword evidence="3" id="KW-0597">Phosphoprotein</keyword>
<dbReference type="PANTHER" id="PTHR24421:SF10">
    <property type="entry name" value="NITRATE_NITRITE SENSOR PROTEIN NARQ"/>
    <property type="match status" value="1"/>
</dbReference>
<comment type="caution">
    <text evidence="11">The sequence shown here is derived from an EMBL/GenBank/DDBJ whole genome shotgun (WGS) entry which is preliminary data.</text>
</comment>
<accession>A0ABV4QLZ4</accession>
<feature type="transmembrane region" description="Helical" evidence="9">
    <location>
        <begin position="138"/>
        <end position="159"/>
    </location>
</feature>
<dbReference type="InterPro" id="IPR050482">
    <property type="entry name" value="Sensor_HK_TwoCompSys"/>
</dbReference>
<dbReference type="PANTHER" id="PTHR24421">
    <property type="entry name" value="NITRATE/NITRITE SENSOR PROTEIN NARX-RELATED"/>
    <property type="match status" value="1"/>
</dbReference>
<keyword evidence="9" id="KW-0812">Transmembrane</keyword>
<keyword evidence="6 11" id="KW-0418">Kinase</keyword>
<dbReference type="PROSITE" id="PS51318">
    <property type="entry name" value="TAT"/>
    <property type="match status" value="1"/>
</dbReference>
<evidence type="ECO:0000256" key="6">
    <source>
        <dbReference type="ARBA" id="ARBA00022777"/>
    </source>
</evidence>
<name>A0ABV4QLZ4_9ACTN</name>
<keyword evidence="8" id="KW-0902">Two-component regulatory system</keyword>
<keyword evidence="4" id="KW-0808">Transferase</keyword>
<dbReference type="EC" id="2.7.13.3" evidence="2"/>
<feature type="domain" description="Histidine kinase/HSP90-like ATPase" evidence="10">
    <location>
        <begin position="284"/>
        <end position="376"/>
    </location>
</feature>
<dbReference type="Gene3D" id="1.20.5.1930">
    <property type="match status" value="1"/>
</dbReference>
<evidence type="ECO:0000259" key="10">
    <source>
        <dbReference type="SMART" id="SM00387"/>
    </source>
</evidence>
<keyword evidence="12" id="KW-1185">Reference proteome</keyword>
<evidence type="ECO:0000256" key="3">
    <source>
        <dbReference type="ARBA" id="ARBA00022553"/>
    </source>
</evidence>